<dbReference type="InterPro" id="IPR001206">
    <property type="entry name" value="Diacylglycerol_kinase_cat_dom"/>
</dbReference>
<gene>
    <name evidence="6" type="ORF">GCM10008942_03470</name>
</gene>
<evidence type="ECO:0000313" key="7">
    <source>
        <dbReference type="Proteomes" id="UP001499951"/>
    </source>
</evidence>
<evidence type="ECO:0000313" key="6">
    <source>
        <dbReference type="EMBL" id="GAA0558296.1"/>
    </source>
</evidence>
<dbReference type="Pfam" id="PF00781">
    <property type="entry name" value="DAGK_cat"/>
    <property type="match status" value="1"/>
</dbReference>
<organism evidence="6 7">
    <name type="scientific">Rhizomicrobium electricum</name>
    <dbReference type="NCBI Taxonomy" id="480070"/>
    <lineage>
        <taxon>Bacteria</taxon>
        <taxon>Pseudomonadati</taxon>
        <taxon>Pseudomonadota</taxon>
        <taxon>Alphaproteobacteria</taxon>
        <taxon>Micropepsales</taxon>
        <taxon>Micropepsaceae</taxon>
        <taxon>Rhizomicrobium</taxon>
    </lineage>
</organism>
<dbReference type="InterPro" id="IPR050187">
    <property type="entry name" value="Lipid_Phosphate_FormReg"/>
</dbReference>
<keyword evidence="3 6" id="KW-0418">Kinase</keyword>
<dbReference type="InterPro" id="IPR017438">
    <property type="entry name" value="ATP-NAD_kinase_N"/>
</dbReference>
<accession>A0ABN1E3C1</accession>
<dbReference type="Gene3D" id="2.60.200.40">
    <property type="match status" value="1"/>
</dbReference>
<sequence>MSAFVIVDPRSPGGNVRRNWRTLEPALAAMYPYMSVAFARRRGEITELVAAALKEGHSEIVAVGGGGTINEAINGFFDADGAVSPDAVLAPVGDNFDKTFGRKPVARDEDAVAHLRKAHIRSIDVGRVRYLSREGVPRMRYFANVASFGLSGLIVGSVNRSRVLRRFGPSFTFGAHSALALLRYRSRAVRLIVEGAMDEILNVSTVAVANGRVFGDGMHVAPDAEPDDGQFDVVVIDAGFGTIKDMKLIYTGEHIGNPNVRVVRGRKVVAAPVADTHGRPVLLETDGQCVGRLPATFEILPRALNVRW</sequence>
<dbReference type="GO" id="GO:0016301">
    <property type="term" value="F:kinase activity"/>
    <property type="evidence" value="ECO:0007669"/>
    <property type="project" value="UniProtKB-KW"/>
</dbReference>
<dbReference type="InterPro" id="IPR045540">
    <property type="entry name" value="YegS/DAGK_C"/>
</dbReference>
<keyword evidence="2" id="KW-0547">Nucleotide-binding</keyword>
<keyword evidence="1" id="KW-0808">Transferase</keyword>
<reference evidence="6 7" key="1">
    <citation type="journal article" date="2019" name="Int. J. Syst. Evol. Microbiol.">
        <title>The Global Catalogue of Microorganisms (GCM) 10K type strain sequencing project: providing services to taxonomists for standard genome sequencing and annotation.</title>
        <authorList>
            <consortium name="The Broad Institute Genomics Platform"/>
            <consortium name="The Broad Institute Genome Sequencing Center for Infectious Disease"/>
            <person name="Wu L."/>
            <person name="Ma J."/>
        </authorList>
    </citation>
    <scope>NUCLEOTIDE SEQUENCE [LARGE SCALE GENOMIC DNA]</scope>
    <source>
        <strain evidence="6 7">JCM 15089</strain>
    </source>
</reference>
<keyword evidence="4" id="KW-0067">ATP-binding</keyword>
<dbReference type="PROSITE" id="PS50146">
    <property type="entry name" value="DAGK"/>
    <property type="match status" value="1"/>
</dbReference>
<dbReference type="RefSeq" id="WP_166930857.1">
    <property type="nucleotide sequence ID" value="NZ_BAAADD010000001.1"/>
</dbReference>
<keyword evidence="7" id="KW-1185">Reference proteome</keyword>
<feature type="domain" description="DAGKc" evidence="5">
    <location>
        <begin position="1"/>
        <end position="132"/>
    </location>
</feature>
<evidence type="ECO:0000259" key="5">
    <source>
        <dbReference type="PROSITE" id="PS50146"/>
    </source>
</evidence>
<name>A0ABN1E3C1_9PROT</name>
<comment type="caution">
    <text evidence="6">The sequence shown here is derived from an EMBL/GenBank/DDBJ whole genome shotgun (WGS) entry which is preliminary data.</text>
</comment>
<dbReference type="SUPFAM" id="SSF111331">
    <property type="entry name" value="NAD kinase/diacylglycerol kinase-like"/>
    <property type="match status" value="1"/>
</dbReference>
<evidence type="ECO:0000256" key="4">
    <source>
        <dbReference type="ARBA" id="ARBA00022840"/>
    </source>
</evidence>
<dbReference type="EMBL" id="BAAADD010000001">
    <property type="protein sequence ID" value="GAA0558296.1"/>
    <property type="molecule type" value="Genomic_DNA"/>
</dbReference>
<dbReference type="Gene3D" id="3.40.50.10330">
    <property type="entry name" value="Probable inorganic polyphosphate/atp-NAD kinase, domain 1"/>
    <property type="match status" value="1"/>
</dbReference>
<evidence type="ECO:0000256" key="1">
    <source>
        <dbReference type="ARBA" id="ARBA00022679"/>
    </source>
</evidence>
<dbReference type="Pfam" id="PF19279">
    <property type="entry name" value="YegS_C"/>
    <property type="match status" value="1"/>
</dbReference>
<evidence type="ECO:0000256" key="2">
    <source>
        <dbReference type="ARBA" id="ARBA00022741"/>
    </source>
</evidence>
<proteinExistence type="predicted"/>
<dbReference type="PANTHER" id="PTHR12358:SF54">
    <property type="entry name" value="SPHINGOSINE KINASE RELATED PROTEIN"/>
    <property type="match status" value="1"/>
</dbReference>
<dbReference type="InterPro" id="IPR016064">
    <property type="entry name" value="NAD/diacylglycerol_kinase_sf"/>
</dbReference>
<dbReference type="Proteomes" id="UP001499951">
    <property type="component" value="Unassembled WGS sequence"/>
</dbReference>
<protein>
    <submittedName>
        <fullName evidence="6">Diacylglycerol kinase family lipid kinase</fullName>
    </submittedName>
</protein>
<dbReference type="PANTHER" id="PTHR12358">
    <property type="entry name" value="SPHINGOSINE KINASE"/>
    <property type="match status" value="1"/>
</dbReference>
<evidence type="ECO:0000256" key="3">
    <source>
        <dbReference type="ARBA" id="ARBA00022777"/>
    </source>
</evidence>